<proteinExistence type="predicted"/>
<comment type="caution">
    <text evidence="2">The sequence shown here is derived from an EMBL/GenBank/DDBJ whole genome shotgun (WGS) entry which is preliminary data.</text>
</comment>
<keyword evidence="3" id="KW-1185">Reference proteome</keyword>
<accession>A0AAE0EIR5</accession>
<organism evidence="2 3">
    <name type="scientific">Dipteronia sinensis</name>
    <dbReference type="NCBI Taxonomy" id="43782"/>
    <lineage>
        <taxon>Eukaryota</taxon>
        <taxon>Viridiplantae</taxon>
        <taxon>Streptophyta</taxon>
        <taxon>Embryophyta</taxon>
        <taxon>Tracheophyta</taxon>
        <taxon>Spermatophyta</taxon>
        <taxon>Magnoliopsida</taxon>
        <taxon>eudicotyledons</taxon>
        <taxon>Gunneridae</taxon>
        <taxon>Pentapetalae</taxon>
        <taxon>rosids</taxon>
        <taxon>malvids</taxon>
        <taxon>Sapindales</taxon>
        <taxon>Sapindaceae</taxon>
        <taxon>Hippocastanoideae</taxon>
        <taxon>Acereae</taxon>
        <taxon>Dipteronia</taxon>
    </lineage>
</organism>
<dbReference type="EMBL" id="JANJYJ010000001">
    <property type="protein sequence ID" value="KAK3229866.1"/>
    <property type="molecule type" value="Genomic_DNA"/>
</dbReference>
<name>A0AAE0EIR5_9ROSI</name>
<dbReference type="AlphaFoldDB" id="A0AAE0EIR5"/>
<protein>
    <submittedName>
        <fullName evidence="2">Uncharacterized protein</fullName>
    </submittedName>
</protein>
<sequence>MSFFIRNNDVWFKYPIPWIFLIPETDEALRELQEEEEIRFGDLLLEDDNEFDDFDDEAYQTLTPKQQTVKINGRLPADEDRRWASRLSLRVLSLSLLSLFLQSPSIRADLVVSVRIRGGLVARVLRRRRDIWHSVGWGVMLTPSSGISGQPDPPTHPSFQSLHARGKDNHPTL</sequence>
<gene>
    <name evidence="2" type="ORF">Dsin_001747</name>
</gene>
<evidence type="ECO:0000256" key="1">
    <source>
        <dbReference type="SAM" id="MobiDB-lite"/>
    </source>
</evidence>
<dbReference type="Proteomes" id="UP001281410">
    <property type="component" value="Unassembled WGS sequence"/>
</dbReference>
<evidence type="ECO:0000313" key="3">
    <source>
        <dbReference type="Proteomes" id="UP001281410"/>
    </source>
</evidence>
<evidence type="ECO:0000313" key="2">
    <source>
        <dbReference type="EMBL" id="KAK3229866.1"/>
    </source>
</evidence>
<feature type="region of interest" description="Disordered" evidence="1">
    <location>
        <begin position="144"/>
        <end position="173"/>
    </location>
</feature>
<reference evidence="2" key="1">
    <citation type="journal article" date="2023" name="Plant J.">
        <title>Genome sequences and population genomics provide insights into the demographic history, inbreeding, and mutation load of two 'living fossil' tree species of Dipteronia.</title>
        <authorList>
            <person name="Feng Y."/>
            <person name="Comes H.P."/>
            <person name="Chen J."/>
            <person name="Zhu S."/>
            <person name="Lu R."/>
            <person name="Zhang X."/>
            <person name="Li P."/>
            <person name="Qiu J."/>
            <person name="Olsen K.M."/>
            <person name="Qiu Y."/>
        </authorList>
    </citation>
    <scope>NUCLEOTIDE SEQUENCE</scope>
    <source>
        <strain evidence="2">NBL</strain>
    </source>
</reference>